<evidence type="ECO:0000256" key="1">
    <source>
        <dbReference type="ARBA" id="ARBA00022898"/>
    </source>
</evidence>
<dbReference type="PANTHER" id="PTHR10146:SF14">
    <property type="entry name" value="PYRIDOXAL PHOSPHATE HOMEOSTASIS PROTEIN"/>
    <property type="match status" value="1"/>
</dbReference>
<dbReference type="Proteomes" id="UP000235122">
    <property type="component" value="Unassembled WGS sequence"/>
</dbReference>
<dbReference type="SUPFAM" id="SSF51419">
    <property type="entry name" value="PLP-binding barrel"/>
    <property type="match status" value="1"/>
</dbReference>
<sequence>MSETKLTVEDLKKSIAKVRERIDAAAEAAGRAGSDVDLELAIKTQSPATCAGAVVALHELSLPVLLGQNKVQEAQATAEAIAATVIDAKVNMIGNLQSNKINNALGCVTGIETIDREKLVNKLSERVRPGGRFADRFPSGLDVWVQVNTSGEDTKSGCSKEQAADLAYAAAAAPGLNLRGFMTIGAHTSEEAKVVESFEALRQIRDEVIASGQAGTEGASDLSMGMTQDMELAIAHGATRVRVGTAIFGARHYN</sequence>
<keyword evidence="8" id="KW-1185">Reference proteome</keyword>
<dbReference type="Gene3D" id="3.20.20.10">
    <property type="entry name" value="Alanine racemase"/>
    <property type="match status" value="1"/>
</dbReference>
<keyword evidence="5" id="KW-0175">Coiled coil</keyword>
<comment type="cofactor">
    <cofactor evidence="3">
        <name>pyridoxal 5'-phosphate</name>
        <dbReference type="ChEBI" id="CHEBI:597326"/>
    </cofactor>
</comment>
<gene>
    <name evidence="7" type="ORF">CYJ19_10965</name>
</gene>
<dbReference type="HAMAP" id="MF_02087">
    <property type="entry name" value="PLP_homeostasis"/>
    <property type="match status" value="1"/>
</dbReference>
<comment type="similarity">
    <text evidence="2 4">Belongs to the pyridoxal phosphate-binding protein YggS/PROSC family.</text>
</comment>
<evidence type="ECO:0000313" key="7">
    <source>
        <dbReference type="EMBL" id="PKY71466.1"/>
    </source>
</evidence>
<dbReference type="RefSeq" id="WP_029769584.1">
    <property type="nucleotide sequence ID" value="NZ_JASOXK010000017.1"/>
</dbReference>
<dbReference type="PIRSF" id="PIRSF004848">
    <property type="entry name" value="YBL036c_PLPDEIII"/>
    <property type="match status" value="1"/>
</dbReference>
<protein>
    <recommendedName>
        <fullName evidence="2">Pyridoxal phosphate homeostasis protein</fullName>
        <shortName evidence="2">PLP homeostasis protein</shortName>
    </recommendedName>
</protein>
<evidence type="ECO:0000256" key="2">
    <source>
        <dbReference type="HAMAP-Rule" id="MF_02087"/>
    </source>
</evidence>
<evidence type="ECO:0000256" key="5">
    <source>
        <dbReference type="SAM" id="Coils"/>
    </source>
</evidence>
<feature type="domain" description="Alanine racemase N-terminal" evidence="6">
    <location>
        <begin position="66"/>
        <end position="251"/>
    </location>
</feature>
<evidence type="ECO:0000313" key="8">
    <source>
        <dbReference type="Proteomes" id="UP000235122"/>
    </source>
</evidence>
<reference evidence="7 8" key="1">
    <citation type="submission" date="2017-12" db="EMBL/GenBank/DDBJ databases">
        <title>Phylogenetic diversity of female urinary microbiome.</title>
        <authorList>
            <person name="Thomas-White K."/>
            <person name="Wolfe A.J."/>
        </authorList>
    </citation>
    <scope>NUCLEOTIDE SEQUENCE [LARGE SCALE GENOMIC DNA]</scope>
    <source>
        <strain evidence="7 8">UMB0402</strain>
    </source>
</reference>
<feature type="coiled-coil region" evidence="5">
    <location>
        <begin position="1"/>
        <end position="28"/>
    </location>
</feature>
<evidence type="ECO:0000256" key="3">
    <source>
        <dbReference type="PIRSR" id="PIRSR004848-1"/>
    </source>
</evidence>
<organism evidence="7 8">
    <name type="scientific">Winkia neuii</name>
    <dbReference type="NCBI Taxonomy" id="33007"/>
    <lineage>
        <taxon>Bacteria</taxon>
        <taxon>Bacillati</taxon>
        <taxon>Actinomycetota</taxon>
        <taxon>Actinomycetes</taxon>
        <taxon>Actinomycetales</taxon>
        <taxon>Actinomycetaceae</taxon>
        <taxon>Winkia</taxon>
    </lineage>
</organism>
<dbReference type="EMBL" id="PKKO01000007">
    <property type="protein sequence ID" value="PKY71466.1"/>
    <property type="molecule type" value="Genomic_DNA"/>
</dbReference>
<dbReference type="NCBIfam" id="TIGR00044">
    <property type="entry name" value="YggS family pyridoxal phosphate-dependent enzyme"/>
    <property type="match status" value="1"/>
</dbReference>
<accession>A0A2I1IK13</accession>
<dbReference type="Pfam" id="PF01168">
    <property type="entry name" value="Ala_racemase_N"/>
    <property type="match status" value="1"/>
</dbReference>
<comment type="caution">
    <text evidence="7">The sequence shown here is derived from an EMBL/GenBank/DDBJ whole genome shotgun (WGS) entry which is preliminary data.</text>
</comment>
<dbReference type="AlphaFoldDB" id="A0A2I1IK13"/>
<dbReference type="GeneID" id="35865907"/>
<proteinExistence type="inferred from homology"/>
<dbReference type="PANTHER" id="PTHR10146">
    <property type="entry name" value="PROLINE SYNTHETASE CO-TRANSCRIBED BACTERIAL HOMOLOG PROTEIN"/>
    <property type="match status" value="1"/>
</dbReference>
<evidence type="ECO:0000259" key="6">
    <source>
        <dbReference type="Pfam" id="PF01168"/>
    </source>
</evidence>
<dbReference type="InterPro" id="IPR001608">
    <property type="entry name" value="Ala_racemase_N"/>
</dbReference>
<dbReference type="STRING" id="33007.HMPREF3198_01127"/>
<comment type="function">
    <text evidence="2">Pyridoxal 5'-phosphate (PLP)-binding protein, which is involved in PLP homeostasis.</text>
</comment>
<dbReference type="InterPro" id="IPR011078">
    <property type="entry name" value="PyrdxlP_homeostasis"/>
</dbReference>
<dbReference type="GO" id="GO:0030170">
    <property type="term" value="F:pyridoxal phosphate binding"/>
    <property type="evidence" value="ECO:0007669"/>
    <property type="project" value="UniProtKB-UniRule"/>
</dbReference>
<name>A0A2I1IK13_9ACTO</name>
<evidence type="ECO:0000256" key="4">
    <source>
        <dbReference type="RuleBase" id="RU004514"/>
    </source>
</evidence>
<dbReference type="InterPro" id="IPR029066">
    <property type="entry name" value="PLP-binding_barrel"/>
</dbReference>
<feature type="modified residue" description="N6-(pyridoxal phosphate)lysine" evidence="2 3">
    <location>
        <position position="43"/>
    </location>
</feature>
<keyword evidence="1 2" id="KW-0663">Pyridoxal phosphate</keyword>